<dbReference type="InterPro" id="IPR004007">
    <property type="entry name" value="DhaL_dom"/>
</dbReference>
<dbReference type="PROSITE" id="PS51480">
    <property type="entry name" value="DHAL"/>
    <property type="match status" value="1"/>
</dbReference>
<feature type="region of interest" description="Disordered" evidence="5">
    <location>
        <begin position="544"/>
        <end position="566"/>
    </location>
</feature>
<dbReference type="Gene3D" id="1.25.40.340">
    <property type="match status" value="1"/>
</dbReference>
<dbReference type="PANTHER" id="PTHR28629:SF4">
    <property type="entry name" value="TRIOKINASE_FMN CYCLASE"/>
    <property type="match status" value="1"/>
</dbReference>
<keyword evidence="3 8" id="KW-0418">Kinase</keyword>
<feature type="domain" description="DhaL" evidence="6">
    <location>
        <begin position="376"/>
        <end position="578"/>
    </location>
</feature>
<keyword evidence="1" id="KW-0808">Transferase</keyword>
<dbReference type="Pfam" id="PF02733">
    <property type="entry name" value="Dak1"/>
    <property type="match status" value="1"/>
</dbReference>
<dbReference type="GO" id="GO:0005524">
    <property type="term" value="F:ATP binding"/>
    <property type="evidence" value="ECO:0007669"/>
    <property type="project" value="UniProtKB-KW"/>
</dbReference>
<evidence type="ECO:0000256" key="4">
    <source>
        <dbReference type="ARBA" id="ARBA00022840"/>
    </source>
</evidence>
<protein>
    <submittedName>
        <fullName evidence="8">Dihydroxyacetone kinase family protein</fullName>
    </submittedName>
</protein>
<dbReference type="PANTHER" id="PTHR28629">
    <property type="entry name" value="TRIOKINASE/FMN CYCLASE"/>
    <property type="match status" value="1"/>
</dbReference>
<dbReference type="Proteomes" id="UP000327039">
    <property type="component" value="Unassembled WGS sequence"/>
</dbReference>
<dbReference type="SUPFAM" id="SSF82549">
    <property type="entry name" value="DAK1/DegV-like"/>
    <property type="match status" value="1"/>
</dbReference>
<dbReference type="GO" id="GO:0005829">
    <property type="term" value="C:cytosol"/>
    <property type="evidence" value="ECO:0007669"/>
    <property type="project" value="TreeGrafter"/>
</dbReference>
<dbReference type="EMBL" id="VYRZ01000001">
    <property type="protein sequence ID" value="KAA9089583.1"/>
    <property type="molecule type" value="Genomic_DNA"/>
</dbReference>
<dbReference type="SUPFAM" id="SSF101473">
    <property type="entry name" value="DhaL-like"/>
    <property type="match status" value="1"/>
</dbReference>
<dbReference type="FunFam" id="3.40.50.10440:FF:000001">
    <property type="entry name" value="Dihydroxyacetone kinase, DhaK subunit"/>
    <property type="match status" value="1"/>
</dbReference>
<evidence type="ECO:0000313" key="9">
    <source>
        <dbReference type="Proteomes" id="UP000327039"/>
    </source>
</evidence>
<dbReference type="Pfam" id="PF02734">
    <property type="entry name" value="Dak2"/>
    <property type="match status" value="1"/>
</dbReference>
<gene>
    <name evidence="8" type="ORF">F6B42_03660</name>
</gene>
<evidence type="ECO:0000256" key="2">
    <source>
        <dbReference type="ARBA" id="ARBA00022741"/>
    </source>
</evidence>
<feature type="domain" description="DhaK" evidence="7">
    <location>
        <begin position="7"/>
        <end position="329"/>
    </location>
</feature>
<dbReference type="GO" id="GO:0004371">
    <property type="term" value="F:glycerone kinase activity"/>
    <property type="evidence" value="ECO:0007669"/>
    <property type="project" value="InterPro"/>
</dbReference>
<keyword evidence="4" id="KW-0067">ATP-binding</keyword>
<evidence type="ECO:0000256" key="1">
    <source>
        <dbReference type="ARBA" id="ARBA00022679"/>
    </source>
</evidence>
<dbReference type="InterPro" id="IPR036117">
    <property type="entry name" value="DhaL_dom_sf"/>
</dbReference>
<sequence>MTRLWNDPADFADEMIAGFVAANARSVRRVPGGVVRSTAVPEGEVAVVIGGGSGHYPAFGGLVGPGLAHGAAMGNLFASPSTQQIVSVARAAHAGGGILFSYGNYAGDVLNFDEAQRRLRAEGIACETVVVTDDIASAPPERAGERRGIAGDLTVFRAAAGAAAAGAPLAEVARVARHANDRTRSFGVAFTGCTLPGAPAPLFTVPEGRMAVGLGIHGEPGIDETGIPSADGLAELLVERVLAERPDDAGIEGRVVPVLNGLGSLKYEELFVVYRRIAELLDDAGVTIVDPHVGEYCTSFDMAGASLTLFWLDDELADLWETPVDTPAYRRGSVDPARTISDAATATTAAPTSDDIRTAAAPAAAPADAASRDAARTVLAAIAVTAATIDRHVDELGRLDSVAGDGDHGIGMQRGATAAIAAARTAVADGAGAGSVLERAGDAWSDRAGGTSGALWGIILRTLGARIGDTGSPTAASVADAVAAAADAVSASGGAQPGDKTMVDALQPFADTLRAETSAGADAAAAWRTAASTATTAAADTAELQARRGRARTHGDHSLGTPDPGAHSLALIVTAVADVLQDAARESERTPS</sequence>
<evidence type="ECO:0000259" key="6">
    <source>
        <dbReference type="PROSITE" id="PS51480"/>
    </source>
</evidence>
<keyword evidence="2" id="KW-0547">Nucleotide-binding</keyword>
<dbReference type="AlphaFoldDB" id="A0A5J5IU50"/>
<evidence type="ECO:0000256" key="5">
    <source>
        <dbReference type="SAM" id="MobiDB-lite"/>
    </source>
</evidence>
<reference evidence="9" key="1">
    <citation type="submission" date="2019-09" db="EMBL/GenBank/DDBJ databases">
        <title>Mumia zhuanghuii sp. nov. isolated from the intestinal contents of plateau pika (Ochotona curzoniae) in the Qinghai-Tibet plateau of China.</title>
        <authorList>
            <person name="Tian Z."/>
        </authorList>
    </citation>
    <scope>NUCLEOTIDE SEQUENCE [LARGE SCALE GENOMIC DNA]</scope>
    <source>
        <strain evidence="9">DSM 25564</strain>
    </source>
</reference>
<name>A0A5J5IU50_9MICO</name>
<evidence type="ECO:0000256" key="3">
    <source>
        <dbReference type="ARBA" id="ARBA00022777"/>
    </source>
</evidence>
<organism evidence="8 9">
    <name type="scientific">Microbacterium radiodurans</name>
    <dbReference type="NCBI Taxonomy" id="661398"/>
    <lineage>
        <taxon>Bacteria</taxon>
        <taxon>Bacillati</taxon>
        <taxon>Actinomycetota</taxon>
        <taxon>Actinomycetes</taxon>
        <taxon>Micrococcales</taxon>
        <taxon>Microbacteriaceae</taxon>
        <taxon>Microbacterium</taxon>
    </lineage>
</organism>
<dbReference type="InterPro" id="IPR050861">
    <property type="entry name" value="Dihydroxyacetone_Kinase"/>
</dbReference>
<evidence type="ECO:0000259" key="7">
    <source>
        <dbReference type="PROSITE" id="PS51481"/>
    </source>
</evidence>
<dbReference type="SMART" id="SM01120">
    <property type="entry name" value="Dak2"/>
    <property type="match status" value="1"/>
</dbReference>
<dbReference type="Gene3D" id="3.30.1180.20">
    <property type="entry name" value="Dihydroxyacetone kinase, domain 2"/>
    <property type="match status" value="1"/>
</dbReference>
<keyword evidence="9" id="KW-1185">Reference proteome</keyword>
<dbReference type="Gene3D" id="3.40.50.10440">
    <property type="entry name" value="Dihydroxyacetone kinase, domain 1"/>
    <property type="match status" value="1"/>
</dbReference>
<dbReference type="GO" id="GO:0019563">
    <property type="term" value="P:glycerol catabolic process"/>
    <property type="evidence" value="ECO:0007669"/>
    <property type="project" value="TreeGrafter"/>
</dbReference>
<dbReference type="OrthoDB" id="9806345at2"/>
<accession>A0A5J5IU50</accession>
<dbReference type="PROSITE" id="PS51481">
    <property type="entry name" value="DHAK"/>
    <property type="match status" value="1"/>
</dbReference>
<dbReference type="NCBIfam" id="NF011049">
    <property type="entry name" value="PRK14479.1"/>
    <property type="match status" value="1"/>
</dbReference>
<dbReference type="FunFam" id="1.25.40.340:FF:000002">
    <property type="entry name" value="Dihydroxyacetone kinase, L subunit"/>
    <property type="match status" value="1"/>
</dbReference>
<proteinExistence type="predicted"/>
<dbReference type="InterPro" id="IPR004006">
    <property type="entry name" value="DhaK_dom"/>
</dbReference>
<dbReference type="RefSeq" id="WP_150418214.1">
    <property type="nucleotide sequence ID" value="NZ_VYRZ01000001.1"/>
</dbReference>
<evidence type="ECO:0000313" key="8">
    <source>
        <dbReference type="EMBL" id="KAA9089583.1"/>
    </source>
</evidence>
<comment type="caution">
    <text evidence="8">The sequence shown here is derived from an EMBL/GenBank/DDBJ whole genome shotgun (WGS) entry which is preliminary data.</text>
</comment>